<dbReference type="Proteomes" id="UP000054279">
    <property type="component" value="Unassembled WGS sequence"/>
</dbReference>
<evidence type="ECO:0000256" key="1">
    <source>
        <dbReference type="ARBA" id="ARBA00023172"/>
    </source>
</evidence>
<sequence length="674" mass="77558">MPPKKSKTAKVNTRRKAKSSSTAVIGLRAASSLLQSAVTKYGESAVMTQKYAQQISQGRKWLKQLLESEEDLEHPAGCPQLAAEKEWTDEDLEGAFGQTLTRASAYVLSLLILIKCFSEECGKSTAEGFHTAWKQHWDKAEPVGKWQGHWTWNEEKEAYSGNPASSPEVDGIVKAVKNREGSEGMRNHSSAMRKEWMDIMMEWSEKQCPNSKLQTFQELGDKEYFKALLVVVKHFMMHAFSTSGFTLWTRNFELANLKYKDLELDLQITDQYKSPYFNVSLEDRKNWKHHTSHEDILHGHKYEVHDQPESPGINMYFYFLHWLEFLNRYVYRRGLQPDDYIFPAIAANGVAKPGSPIPHDTIQKWLDEFVLAAKIKIGKARLTTHCFRRGGAQYRFMEAPIGKRWSLAVVKWWGGWAQGEHRDAMLRYLIDELHHFEESHGDALRPCLPEPNHSLLGEQETLQVLNKLEIQEMFQSEVASATNTVFQGCEKLLNTFLESISHHAVPSNPVNGLVAGSRRGEYRNFGHLTPVNNHVGIPRTTATVQPRSSEISLRDLTVPNIDKKVPMTERWRQVIKDWYNPDPSRNHCIALKDWKKEWVTELRGTLAQKYFDQKLIVQQYERCNSDDTEFLKQWPVAAKGPTALLNAINERRQTASGYKSRASKNRKPEERRKE</sequence>
<evidence type="ECO:0000313" key="3">
    <source>
        <dbReference type="EMBL" id="KIJ46605.1"/>
    </source>
</evidence>
<protein>
    <submittedName>
        <fullName evidence="3">Uncharacterized protein</fullName>
    </submittedName>
</protein>
<dbReference type="GO" id="GO:0006310">
    <property type="term" value="P:DNA recombination"/>
    <property type="evidence" value="ECO:0007669"/>
    <property type="project" value="UniProtKB-KW"/>
</dbReference>
<dbReference type="EMBL" id="KN837106">
    <property type="protein sequence ID" value="KIJ46605.1"/>
    <property type="molecule type" value="Genomic_DNA"/>
</dbReference>
<proteinExistence type="predicted"/>
<keyword evidence="1" id="KW-0233">DNA recombination</keyword>
<dbReference type="OrthoDB" id="2976553at2759"/>
<dbReference type="InterPro" id="IPR013762">
    <property type="entry name" value="Integrase-like_cat_sf"/>
</dbReference>
<feature type="region of interest" description="Disordered" evidence="2">
    <location>
        <begin position="650"/>
        <end position="674"/>
    </location>
</feature>
<accession>A0A0C9UU88</accession>
<dbReference type="Gene3D" id="1.10.443.10">
    <property type="entry name" value="Intergrase catalytic core"/>
    <property type="match status" value="1"/>
</dbReference>
<evidence type="ECO:0000256" key="2">
    <source>
        <dbReference type="SAM" id="MobiDB-lite"/>
    </source>
</evidence>
<reference evidence="3 4" key="1">
    <citation type="submission" date="2014-06" db="EMBL/GenBank/DDBJ databases">
        <title>Evolutionary Origins and Diversification of the Mycorrhizal Mutualists.</title>
        <authorList>
            <consortium name="DOE Joint Genome Institute"/>
            <consortium name="Mycorrhizal Genomics Consortium"/>
            <person name="Kohler A."/>
            <person name="Kuo A."/>
            <person name="Nagy L.G."/>
            <person name="Floudas D."/>
            <person name="Copeland A."/>
            <person name="Barry K.W."/>
            <person name="Cichocki N."/>
            <person name="Veneault-Fourrey C."/>
            <person name="LaButti K."/>
            <person name="Lindquist E.A."/>
            <person name="Lipzen A."/>
            <person name="Lundell T."/>
            <person name="Morin E."/>
            <person name="Murat C."/>
            <person name="Riley R."/>
            <person name="Ohm R."/>
            <person name="Sun H."/>
            <person name="Tunlid A."/>
            <person name="Henrissat B."/>
            <person name="Grigoriev I.V."/>
            <person name="Hibbett D.S."/>
            <person name="Martin F."/>
        </authorList>
    </citation>
    <scope>NUCLEOTIDE SEQUENCE [LARGE SCALE GENOMIC DNA]</scope>
    <source>
        <strain evidence="3 4">SS14</strain>
    </source>
</reference>
<evidence type="ECO:0000313" key="4">
    <source>
        <dbReference type="Proteomes" id="UP000054279"/>
    </source>
</evidence>
<dbReference type="AlphaFoldDB" id="A0A0C9UU88"/>
<gene>
    <name evidence="3" type="ORF">M422DRAFT_249759</name>
</gene>
<dbReference type="GO" id="GO:0003677">
    <property type="term" value="F:DNA binding"/>
    <property type="evidence" value="ECO:0007669"/>
    <property type="project" value="InterPro"/>
</dbReference>
<organism evidence="3 4">
    <name type="scientific">Sphaerobolus stellatus (strain SS14)</name>
    <dbReference type="NCBI Taxonomy" id="990650"/>
    <lineage>
        <taxon>Eukaryota</taxon>
        <taxon>Fungi</taxon>
        <taxon>Dikarya</taxon>
        <taxon>Basidiomycota</taxon>
        <taxon>Agaricomycotina</taxon>
        <taxon>Agaricomycetes</taxon>
        <taxon>Phallomycetidae</taxon>
        <taxon>Geastrales</taxon>
        <taxon>Sphaerobolaceae</taxon>
        <taxon>Sphaerobolus</taxon>
    </lineage>
</organism>
<dbReference type="InterPro" id="IPR011010">
    <property type="entry name" value="DNA_brk_join_enz"/>
</dbReference>
<dbReference type="HOGENOM" id="CLU_013901_0_1_1"/>
<keyword evidence="4" id="KW-1185">Reference proteome</keyword>
<dbReference type="GO" id="GO:0015074">
    <property type="term" value="P:DNA integration"/>
    <property type="evidence" value="ECO:0007669"/>
    <property type="project" value="InterPro"/>
</dbReference>
<name>A0A0C9UU88_SPHS4</name>
<dbReference type="SUPFAM" id="SSF56349">
    <property type="entry name" value="DNA breaking-rejoining enzymes"/>
    <property type="match status" value="1"/>
</dbReference>